<dbReference type="PANTHER" id="PTHR31366">
    <property type="entry name" value="UPF0739 PROTEIN C1ORF74"/>
    <property type="match status" value="1"/>
</dbReference>
<gene>
    <name evidence="1" type="ORF">CPOL0286_LOCUS14632</name>
</gene>
<sequence>MMVAAHGWLLEYPVIYCYVCDAAASIGRSSCLGGEVLHVIRVTARRATGVQQEPRDTEAHVVISFSVPALTHASAQPASVTRWMSAMRGRFAQQTSWRHNRIDVVPCTQQSVVL</sequence>
<reference evidence="1" key="1">
    <citation type="submission" date="2021-01" db="EMBL/GenBank/DDBJ databases">
        <authorList>
            <person name="Corre E."/>
            <person name="Pelletier E."/>
            <person name="Niang G."/>
            <person name="Scheremetjew M."/>
            <person name="Finn R."/>
            <person name="Kale V."/>
            <person name="Holt S."/>
            <person name="Cochrane G."/>
            <person name="Meng A."/>
            <person name="Brown T."/>
            <person name="Cohen L."/>
        </authorList>
    </citation>
    <scope>NUCLEOTIDE SEQUENCE</scope>
    <source>
        <strain evidence="1">UIO037</strain>
    </source>
</reference>
<accession>A0A7S4J494</accession>
<proteinExistence type="predicted"/>
<dbReference type="EMBL" id="HBKO01032147">
    <property type="protein sequence ID" value="CAE2250313.1"/>
    <property type="molecule type" value="Transcribed_RNA"/>
</dbReference>
<protein>
    <submittedName>
        <fullName evidence="1">Uncharacterized protein</fullName>
    </submittedName>
</protein>
<evidence type="ECO:0000313" key="1">
    <source>
        <dbReference type="EMBL" id="CAE2250313.1"/>
    </source>
</evidence>
<dbReference type="Pfam" id="PF14953">
    <property type="entry name" value="DUF4504"/>
    <property type="match status" value="1"/>
</dbReference>
<dbReference type="PANTHER" id="PTHR31366:SF2">
    <property type="entry name" value="UPF0739 PROTEIN C1ORF74"/>
    <property type="match status" value="1"/>
</dbReference>
<organism evidence="1">
    <name type="scientific">Prymnesium polylepis</name>
    <dbReference type="NCBI Taxonomy" id="72548"/>
    <lineage>
        <taxon>Eukaryota</taxon>
        <taxon>Haptista</taxon>
        <taxon>Haptophyta</taxon>
        <taxon>Prymnesiophyceae</taxon>
        <taxon>Prymnesiales</taxon>
        <taxon>Prymnesiaceae</taxon>
        <taxon>Prymnesium</taxon>
    </lineage>
</organism>
<dbReference type="InterPro" id="IPR027850">
    <property type="entry name" value="DUF4504"/>
</dbReference>
<dbReference type="AlphaFoldDB" id="A0A7S4J494"/>
<name>A0A7S4J494_9EUKA</name>